<name>A0AAV4MI11_CAEEX</name>
<feature type="repeat" description="ANK" evidence="12">
    <location>
        <begin position="21"/>
        <end position="43"/>
    </location>
</feature>
<sequence>MQKAIEFVLEQGLSVNSKDYDGQTALHVAARLNRLKTVKHLFEVRHVSLNGRDVNGKTPLHIAVENDCREVVEYLLQHGANSLIKNAIGCILYIRQLGLTLLMW</sequence>
<keyword evidence="11" id="KW-1053">Target membrane</keyword>
<evidence type="ECO:0000256" key="7">
    <source>
        <dbReference type="ARBA" id="ARBA00022699"/>
    </source>
</evidence>
<dbReference type="PRINTS" id="PR01415">
    <property type="entry name" value="ANKYRIN"/>
</dbReference>
<evidence type="ECO:0000256" key="5">
    <source>
        <dbReference type="ARBA" id="ARBA00022537"/>
    </source>
</evidence>
<keyword evidence="11" id="KW-0472">Membrane</keyword>
<dbReference type="Proteomes" id="UP001054945">
    <property type="component" value="Unassembled WGS sequence"/>
</dbReference>
<dbReference type="Pfam" id="PF12796">
    <property type="entry name" value="Ank_2"/>
    <property type="match status" value="1"/>
</dbReference>
<evidence type="ECO:0000256" key="1">
    <source>
        <dbReference type="ARBA" id="ARBA00004175"/>
    </source>
</evidence>
<dbReference type="GO" id="GO:0005576">
    <property type="term" value="C:extracellular region"/>
    <property type="evidence" value="ECO:0007669"/>
    <property type="project" value="UniProtKB-SubCell"/>
</dbReference>
<comment type="caution">
    <text evidence="13">The sequence shown here is derived from an EMBL/GenBank/DDBJ whole genome shotgun (WGS) entry which is preliminary data.</text>
</comment>
<comment type="subcellular location">
    <subcellularLocation>
        <location evidence="2">Secreted</location>
    </subcellularLocation>
    <subcellularLocation>
        <location evidence="1">Target cell membrane</location>
    </subcellularLocation>
</comment>
<dbReference type="InterPro" id="IPR002110">
    <property type="entry name" value="Ankyrin_rpt"/>
</dbReference>
<evidence type="ECO:0000256" key="11">
    <source>
        <dbReference type="ARBA" id="ARBA00023298"/>
    </source>
</evidence>
<dbReference type="SUPFAM" id="SSF48403">
    <property type="entry name" value="Ankyrin repeat"/>
    <property type="match status" value="1"/>
</dbReference>
<evidence type="ECO:0000313" key="13">
    <source>
        <dbReference type="EMBL" id="GIX72031.1"/>
    </source>
</evidence>
<dbReference type="AlphaFoldDB" id="A0AAV4MI11"/>
<dbReference type="PANTHER" id="PTHR24173:SF74">
    <property type="entry name" value="ANKYRIN REPEAT DOMAIN-CONTAINING PROTEIN 16"/>
    <property type="match status" value="1"/>
</dbReference>
<dbReference type="GO" id="GO:0044218">
    <property type="term" value="C:other organism cell membrane"/>
    <property type="evidence" value="ECO:0007669"/>
    <property type="project" value="UniProtKB-KW"/>
</dbReference>
<organism evidence="13 14">
    <name type="scientific">Caerostris extrusa</name>
    <name type="common">Bark spider</name>
    <name type="synonym">Caerostris bankana</name>
    <dbReference type="NCBI Taxonomy" id="172846"/>
    <lineage>
        <taxon>Eukaryota</taxon>
        <taxon>Metazoa</taxon>
        <taxon>Ecdysozoa</taxon>
        <taxon>Arthropoda</taxon>
        <taxon>Chelicerata</taxon>
        <taxon>Arachnida</taxon>
        <taxon>Araneae</taxon>
        <taxon>Araneomorphae</taxon>
        <taxon>Entelegynae</taxon>
        <taxon>Araneoidea</taxon>
        <taxon>Araneidae</taxon>
        <taxon>Caerostris</taxon>
    </lineage>
</organism>
<keyword evidence="5" id="KW-1052">Target cell membrane</keyword>
<dbReference type="PROSITE" id="PS50297">
    <property type="entry name" value="ANK_REP_REGION"/>
    <property type="match status" value="2"/>
</dbReference>
<proteinExistence type="predicted"/>
<keyword evidence="4" id="KW-0964">Secreted</keyword>
<keyword evidence="7" id="KW-0528">Neurotoxin</keyword>
<evidence type="ECO:0000256" key="2">
    <source>
        <dbReference type="ARBA" id="ARBA00004613"/>
    </source>
</evidence>
<keyword evidence="8" id="KW-0677">Repeat</keyword>
<gene>
    <name evidence="13" type="ORF">CEXT_456881</name>
</gene>
<keyword evidence="14" id="KW-1185">Reference proteome</keyword>
<keyword evidence="6" id="KW-0800">Toxin</keyword>
<dbReference type="InterPro" id="IPR036770">
    <property type="entry name" value="Ankyrin_rpt-contain_sf"/>
</dbReference>
<evidence type="ECO:0000256" key="12">
    <source>
        <dbReference type="PROSITE-ProRule" id="PRU00023"/>
    </source>
</evidence>
<dbReference type="GO" id="GO:0044231">
    <property type="term" value="C:host cell presynaptic membrane"/>
    <property type="evidence" value="ECO:0007669"/>
    <property type="project" value="UniProtKB-KW"/>
</dbReference>
<dbReference type="GO" id="GO:0006887">
    <property type="term" value="P:exocytosis"/>
    <property type="evidence" value="ECO:0007669"/>
    <property type="project" value="UniProtKB-KW"/>
</dbReference>
<accession>A0AAV4MI11</accession>
<keyword evidence="10 12" id="KW-0040">ANK repeat</keyword>
<evidence type="ECO:0000256" key="4">
    <source>
        <dbReference type="ARBA" id="ARBA00022525"/>
    </source>
</evidence>
<dbReference type="GO" id="GO:0090729">
    <property type="term" value="F:toxin activity"/>
    <property type="evidence" value="ECO:0007669"/>
    <property type="project" value="UniProtKB-KW"/>
</dbReference>
<dbReference type="PANTHER" id="PTHR24173">
    <property type="entry name" value="ANKYRIN REPEAT CONTAINING"/>
    <property type="match status" value="1"/>
</dbReference>
<evidence type="ECO:0000256" key="8">
    <source>
        <dbReference type="ARBA" id="ARBA00022737"/>
    </source>
</evidence>
<dbReference type="Gene3D" id="1.25.40.20">
    <property type="entry name" value="Ankyrin repeat-containing domain"/>
    <property type="match status" value="1"/>
</dbReference>
<dbReference type="EMBL" id="BPLR01002276">
    <property type="protein sequence ID" value="GIX72031.1"/>
    <property type="molecule type" value="Genomic_DNA"/>
</dbReference>
<keyword evidence="3" id="KW-0268">Exocytosis</keyword>
<protein>
    <submittedName>
        <fullName evidence="13">Uncharacterized protein</fullName>
    </submittedName>
</protein>
<dbReference type="PROSITE" id="PS50088">
    <property type="entry name" value="ANK_REPEAT"/>
    <property type="match status" value="2"/>
</dbReference>
<evidence type="ECO:0000256" key="3">
    <source>
        <dbReference type="ARBA" id="ARBA00022483"/>
    </source>
</evidence>
<feature type="repeat" description="ANK" evidence="12">
    <location>
        <begin position="55"/>
        <end position="87"/>
    </location>
</feature>
<evidence type="ECO:0000256" key="6">
    <source>
        <dbReference type="ARBA" id="ARBA00022656"/>
    </source>
</evidence>
<dbReference type="SMART" id="SM00248">
    <property type="entry name" value="ANK"/>
    <property type="match status" value="2"/>
</dbReference>
<keyword evidence="9" id="KW-0638">Presynaptic neurotoxin</keyword>
<evidence type="ECO:0000256" key="10">
    <source>
        <dbReference type="ARBA" id="ARBA00023043"/>
    </source>
</evidence>
<evidence type="ECO:0000313" key="14">
    <source>
        <dbReference type="Proteomes" id="UP001054945"/>
    </source>
</evidence>
<evidence type="ECO:0000256" key="9">
    <source>
        <dbReference type="ARBA" id="ARBA00023028"/>
    </source>
</evidence>
<reference evidence="13 14" key="1">
    <citation type="submission" date="2021-06" db="EMBL/GenBank/DDBJ databases">
        <title>Caerostris extrusa draft genome.</title>
        <authorList>
            <person name="Kono N."/>
            <person name="Arakawa K."/>
        </authorList>
    </citation>
    <scope>NUCLEOTIDE SEQUENCE [LARGE SCALE GENOMIC DNA]</scope>
</reference>